<name>A0A9W6U013_9STRA</name>
<dbReference type="Proteomes" id="UP001165083">
    <property type="component" value="Unassembled WGS sequence"/>
</dbReference>
<dbReference type="EMBL" id="BSXW01000581">
    <property type="protein sequence ID" value="GMF25977.1"/>
    <property type="molecule type" value="Genomic_DNA"/>
</dbReference>
<organism evidence="1 2">
    <name type="scientific">Phytophthora lilii</name>
    <dbReference type="NCBI Taxonomy" id="2077276"/>
    <lineage>
        <taxon>Eukaryota</taxon>
        <taxon>Sar</taxon>
        <taxon>Stramenopiles</taxon>
        <taxon>Oomycota</taxon>
        <taxon>Peronosporomycetes</taxon>
        <taxon>Peronosporales</taxon>
        <taxon>Peronosporaceae</taxon>
        <taxon>Phytophthora</taxon>
    </lineage>
</organism>
<dbReference type="AlphaFoldDB" id="A0A9W6U013"/>
<keyword evidence="2" id="KW-1185">Reference proteome</keyword>
<proteinExistence type="predicted"/>
<reference evidence="1" key="1">
    <citation type="submission" date="2023-04" db="EMBL/GenBank/DDBJ databases">
        <title>Phytophthora lilii NBRC 32176.</title>
        <authorList>
            <person name="Ichikawa N."/>
            <person name="Sato H."/>
            <person name="Tonouchi N."/>
        </authorList>
    </citation>
    <scope>NUCLEOTIDE SEQUENCE</scope>
    <source>
        <strain evidence="1">NBRC 32176</strain>
    </source>
</reference>
<gene>
    <name evidence="1" type="ORF">Plil01_001077600</name>
</gene>
<sequence length="139" mass="15047">MVRRKNANLFITTWRRVLLCPSAPSVYPYPHDTGLVSNAACFAARDMVLATRYDSPSVVPGNQALLGPSGNPSVGARPLNDSRSRNDVASWYFGRRTTRFRVRWAGVAGRSSGGKCCWTTVSTTSLEVTDCSGAGEMVT</sequence>
<comment type="caution">
    <text evidence="1">The sequence shown here is derived from an EMBL/GenBank/DDBJ whole genome shotgun (WGS) entry which is preliminary data.</text>
</comment>
<accession>A0A9W6U013</accession>
<evidence type="ECO:0000313" key="2">
    <source>
        <dbReference type="Proteomes" id="UP001165083"/>
    </source>
</evidence>
<protein>
    <submittedName>
        <fullName evidence="1">Unnamed protein product</fullName>
    </submittedName>
</protein>
<evidence type="ECO:0000313" key="1">
    <source>
        <dbReference type="EMBL" id="GMF25977.1"/>
    </source>
</evidence>